<feature type="chain" id="PRO_5046946540" evidence="1">
    <location>
        <begin position="22"/>
        <end position="216"/>
    </location>
</feature>
<feature type="signal peptide" evidence="1">
    <location>
        <begin position="1"/>
        <end position="21"/>
    </location>
</feature>
<comment type="caution">
    <text evidence="2">The sequence shown here is derived from an EMBL/GenBank/DDBJ whole genome shotgun (WGS) entry which is preliminary data.</text>
</comment>
<keyword evidence="1" id="KW-0732">Signal</keyword>
<dbReference type="Pfam" id="PF06551">
    <property type="entry name" value="DUF1120"/>
    <property type="match status" value="1"/>
</dbReference>
<dbReference type="InterPro" id="IPR010546">
    <property type="entry name" value="DUF1120"/>
</dbReference>
<dbReference type="RefSeq" id="WP_347148692.1">
    <property type="nucleotide sequence ID" value="NZ_JBDLYL010000002.1"/>
</dbReference>
<organism evidence="2 3">
    <name type="scientific">Pseudomonas sichuanensis</name>
    <dbReference type="NCBI Taxonomy" id="2213015"/>
    <lineage>
        <taxon>Bacteria</taxon>
        <taxon>Pseudomonadati</taxon>
        <taxon>Pseudomonadota</taxon>
        <taxon>Gammaproteobacteria</taxon>
        <taxon>Pseudomonadales</taxon>
        <taxon>Pseudomonadaceae</taxon>
        <taxon>Pseudomonas</taxon>
    </lineage>
</organism>
<dbReference type="EMBL" id="JBDLYL010000002">
    <property type="protein sequence ID" value="MEN8638550.1"/>
    <property type="molecule type" value="Genomic_DNA"/>
</dbReference>
<keyword evidence="3" id="KW-1185">Reference proteome</keyword>
<evidence type="ECO:0000256" key="1">
    <source>
        <dbReference type="SAM" id="SignalP"/>
    </source>
</evidence>
<reference evidence="2 3" key="1">
    <citation type="submission" date="2024-05" db="EMBL/GenBank/DDBJ databases">
        <title>Sequence of Lycoming College course isolates.</title>
        <authorList>
            <person name="Reigle C.A."/>
            <person name="Newman J.D."/>
        </authorList>
    </citation>
    <scope>NUCLEOTIDE SEQUENCE [LARGE SCALE GENOMIC DNA]</scope>
    <source>
        <strain evidence="2 3">CAR-09</strain>
    </source>
</reference>
<accession>A0ABV0D9V6</accession>
<protein>
    <submittedName>
        <fullName evidence="2">DUF1120 domain-containing protein</fullName>
    </submittedName>
</protein>
<name>A0ABV0D9V6_9PSED</name>
<dbReference type="Proteomes" id="UP001424532">
    <property type="component" value="Unassembled WGS sequence"/>
</dbReference>
<sequence length="216" mass="22566">MKRCHFALLLACAVQAPAVLAGSLTDVSVTGLITPAACVPSLSGDGSFEYGKIGSIELHPMHRTQFVSARQRLSITCPAPTRFALRGVDGRAGSAQWPVRDRHFGLGLHGTQKVGTYFVLFKSEGLTLDGSTQVARLRSADNGASWQLVPTADSPLPNDGGAGLIGFATLGSLEPSAARSLNALIEVDMHLAPGESLTLTDEVPIDGAATLEVAYL</sequence>
<evidence type="ECO:0000313" key="3">
    <source>
        <dbReference type="Proteomes" id="UP001424532"/>
    </source>
</evidence>
<gene>
    <name evidence="2" type="ORF">ABFE88_02635</name>
</gene>
<proteinExistence type="predicted"/>
<evidence type="ECO:0000313" key="2">
    <source>
        <dbReference type="EMBL" id="MEN8638550.1"/>
    </source>
</evidence>